<evidence type="ECO:0000256" key="1">
    <source>
        <dbReference type="SAM" id="MobiDB-lite"/>
    </source>
</evidence>
<accession>A0A9W3CJQ1</accession>
<evidence type="ECO:0000313" key="2">
    <source>
        <dbReference type="Proteomes" id="UP000504610"/>
    </source>
</evidence>
<evidence type="ECO:0000313" key="3">
    <source>
        <dbReference type="RefSeq" id="XP_056851736.1"/>
    </source>
</evidence>
<feature type="compositionally biased region" description="Polar residues" evidence="1">
    <location>
        <begin position="1"/>
        <end position="32"/>
    </location>
</feature>
<feature type="compositionally biased region" description="Polar residues" evidence="1">
    <location>
        <begin position="133"/>
        <end position="142"/>
    </location>
</feature>
<feature type="region of interest" description="Disordered" evidence="1">
    <location>
        <begin position="133"/>
        <end position="195"/>
    </location>
</feature>
<proteinExistence type="predicted"/>
<organism evidence="2 3">
    <name type="scientific">Raphanus sativus</name>
    <name type="common">Radish</name>
    <name type="synonym">Raphanus raphanistrum var. sativus</name>
    <dbReference type="NCBI Taxonomy" id="3726"/>
    <lineage>
        <taxon>Eukaryota</taxon>
        <taxon>Viridiplantae</taxon>
        <taxon>Streptophyta</taxon>
        <taxon>Embryophyta</taxon>
        <taxon>Tracheophyta</taxon>
        <taxon>Spermatophyta</taxon>
        <taxon>Magnoliopsida</taxon>
        <taxon>eudicotyledons</taxon>
        <taxon>Gunneridae</taxon>
        <taxon>Pentapetalae</taxon>
        <taxon>rosids</taxon>
        <taxon>malvids</taxon>
        <taxon>Brassicales</taxon>
        <taxon>Brassicaceae</taxon>
        <taxon>Brassiceae</taxon>
        <taxon>Raphanus</taxon>
    </lineage>
</organism>
<feature type="compositionally biased region" description="Polar residues" evidence="1">
    <location>
        <begin position="76"/>
        <end position="88"/>
    </location>
</feature>
<feature type="region of interest" description="Disordered" evidence="1">
    <location>
        <begin position="1"/>
        <end position="88"/>
    </location>
</feature>
<reference evidence="3" key="1">
    <citation type="submission" date="2025-08" db="UniProtKB">
        <authorList>
            <consortium name="RefSeq"/>
        </authorList>
    </citation>
    <scope>IDENTIFICATION</scope>
    <source>
        <tissue evidence="3">Leaf</tissue>
    </source>
</reference>
<feature type="compositionally biased region" description="Polar residues" evidence="1">
    <location>
        <begin position="43"/>
        <end position="67"/>
    </location>
</feature>
<name>A0A9W3CJQ1_RAPSA</name>
<protein>
    <submittedName>
        <fullName evidence="3">Uncharacterized protein LOC130500803</fullName>
    </submittedName>
</protein>
<dbReference type="KEGG" id="rsz:130500803"/>
<sequence length="195" mass="21204">MNPTDQTTNPSDLNLPIQSDGSPNDGGSSLVTPETRRGDHRSGQQLPANARTSQTATGVTNPRSSGGTAPGLPVTENPQQQATPNQTEAQLSEIRQMMMQLVDKAQENERTMHQLAVRQQRFEEITRSLNVTAQPPQRQTPGVTFRDRLTDPSFPRGHLDFSPGSTVPEGRGSAFETPHTGTAPAFNPHHQCYGK</sequence>
<keyword evidence="2" id="KW-1185">Reference proteome</keyword>
<dbReference type="RefSeq" id="XP_056851736.1">
    <property type="nucleotide sequence ID" value="XM_056995756.1"/>
</dbReference>
<dbReference type="AlphaFoldDB" id="A0A9W3CJQ1"/>
<gene>
    <name evidence="3" type="primary">LOC130500803</name>
</gene>
<dbReference type="Proteomes" id="UP000504610">
    <property type="component" value="Unplaced"/>
</dbReference>
<dbReference type="GeneID" id="130500803"/>